<evidence type="ECO:0000256" key="1">
    <source>
        <dbReference type="SAM" id="MobiDB-lite"/>
    </source>
</evidence>
<sequence>MSKKVKSFDDLVDMEEVEVDFYSSDGSENQECDETDSPPLANGIHDGRFVFWPSEL</sequence>
<dbReference type="EMBL" id="UYYG01001158">
    <property type="protein sequence ID" value="VDN57046.1"/>
    <property type="molecule type" value="Genomic_DNA"/>
</dbReference>
<evidence type="ECO:0000313" key="5">
    <source>
        <dbReference type="WBParaSite" id="DME_0000265901-mRNA-1"/>
    </source>
</evidence>
<evidence type="ECO:0000313" key="3">
    <source>
        <dbReference type="Proteomes" id="UP000038040"/>
    </source>
</evidence>
<reference evidence="5" key="1">
    <citation type="submission" date="2017-02" db="UniProtKB">
        <authorList>
            <consortium name="WormBaseParasite"/>
        </authorList>
    </citation>
    <scope>IDENTIFICATION</scope>
</reference>
<gene>
    <name evidence="2" type="ORF">DME_LOCUS7019</name>
</gene>
<protein>
    <submittedName>
        <fullName evidence="5">Protein-serine/threonine phosphatase</fullName>
    </submittedName>
</protein>
<reference evidence="2 4" key="2">
    <citation type="submission" date="2018-11" db="EMBL/GenBank/DDBJ databases">
        <authorList>
            <consortium name="Pathogen Informatics"/>
        </authorList>
    </citation>
    <scope>NUCLEOTIDE SEQUENCE [LARGE SCALE GENOMIC DNA]</scope>
</reference>
<proteinExistence type="predicted"/>
<feature type="region of interest" description="Disordered" evidence="1">
    <location>
        <begin position="22"/>
        <end position="43"/>
    </location>
</feature>
<dbReference type="Proteomes" id="UP000274756">
    <property type="component" value="Unassembled WGS sequence"/>
</dbReference>
<evidence type="ECO:0000313" key="4">
    <source>
        <dbReference type="Proteomes" id="UP000274756"/>
    </source>
</evidence>
<dbReference type="AlphaFoldDB" id="A0A0N4U6T8"/>
<dbReference type="WBParaSite" id="DME_0000265901-mRNA-1">
    <property type="protein sequence ID" value="DME_0000265901-mRNA-1"/>
    <property type="gene ID" value="DME_0000265901"/>
</dbReference>
<accession>A0A0N4U6T8</accession>
<organism evidence="3 5">
    <name type="scientific">Dracunculus medinensis</name>
    <name type="common">Guinea worm</name>
    <dbReference type="NCBI Taxonomy" id="318479"/>
    <lineage>
        <taxon>Eukaryota</taxon>
        <taxon>Metazoa</taxon>
        <taxon>Ecdysozoa</taxon>
        <taxon>Nematoda</taxon>
        <taxon>Chromadorea</taxon>
        <taxon>Rhabditida</taxon>
        <taxon>Spirurina</taxon>
        <taxon>Dracunculoidea</taxon>
        <taxon>Dracunculidae</taxon>
        <taxon>Dracunculus</taxon>
    </lineage>
</organism>
<evidence type="ECO:0000313" key="2">
    <source>
        <dbReference type="EMBL" id="VDN57046.1"/>
    </source>
</evidence>
<keyword evidence="4" id="KW-1185">Reference proteome</keyword>
<name>A0A0N4U6T8_DRAME</name>
<dbReference type="Proteomes" id="UP000038040">
    <property type="component" value="Unplaced"/>
</dbReference>